<comment type="caution">
    <text evidence="3">The sequence shown here is derived from an EMBL/GenBank/DDBJ whole genome shotgun (WGS) entry which is preliminary data.</text>
</comment>
<evidence type="ECO:0000256" key="1">
    <source>
        <dbReference type="ARBA" id="ARBA00038494"/>
    </source>
</evidence>
<organism evidence="3 4">
    <name type="scientific">Bacteroides salyersiae CL02T12C01</name>
    <dbReference type="NCBI Taxonomy" id="997887"/>
    <lineage>
        <taxon>Bacteria</taxon>
        <taxon>Pseudomonadati</taxon>
        <taxon>Bacteroidota</taxon>
        <taxon>Bacteroidia</taxon>
        <taxon>Bacteroidales</taxon>
        <taxon>Bacteroidaceae</taxon>
        <taxon>Bacteroides</taxon>
    </lineage>
</organism>
<dbReference type="Proteomes" id="UP000005150">
    <property type="component" value="Unassembled WGS sequence"/>
</dbReference>
<evidence type="ECO:0000313" key="4">
    <source>
        <dbReference type="Proteomes" id="UP000005150"/>
    </source>
</evidence>
<sequence>MNYNSFYLCLKNLIEHITMKISVVINTYNASKHLKQVLEAVKNFDEIVVCDMESTDDTIDIAKIFNCKIVTFKKGNCNIVEPARDFAIQQASHPWILVVDADEIVPDQLREYLYKQISNPNCPAGIYIPRKNYFMGRFMHCHYPDHVLRFFKKEGTVWPPIIHITPTVQGKLYSIPSKQKNLAFIHLANDSVADIVKKTNEYTENEIEKKKNKKYGIGAFFYRPFFRFFKTYILKGGILDGKEGFIKACLEGYYQFIMLSKIVEYRKSK</sequence>
<gene>
    <name evidence="3" type="ORF">HMPREF1071_01438</name>
</gene>
<keyword evidence="4" id="KW-1185">Reference proteome</keyword>
<comment type="similarity">
    <text evidence="1">Belongs to the glycosyltransferase 2 family. WaaE/KdtX subfamily.</text>
</comment>
<feature type="domain" description="Glycosyltransferase 2-like" evidence="2">
    <location>
        <begin position="22"/>
        <end position="138"/>
    </location>
</feature>
<proteinExistence type="inferred from homology"/>
<dbReference type="CDD" id="cd02511">
    <property type="entry name" value="Beta4Glucosyltransferase"/>
    <property type="match status" value="1"/>
</dbReference>
<dbReference type="Pfam" id="PF00535">
    <property type="entry name" value="Glycos_transf_2"/>
    <property type="match status" value="1"/>
</dbReference>
<dbReference type="HOGENOM" id="CLU_065962_1_0_10"/>
<evidence type="ECO:0000313" key="3">
    <source>
        <dbReference type="EMBL" id="EIY66677.1"/>
    </source>
</evidence>
<name>I8YVP7_9BACE</name>
<dbReference type="AlphaFoldDB" id="I8YVP7"/>
<dbReference type="EMBL" id="AGXV01000020">
    <property type="protein sequence ID" value="EIY66677.1"/>
    <property type="molecule type" value="Genomic_DNA"/>
</dbReference>
<dbReference type="PATRIC" id="fig|997887.3.peg.1513"/>
<dbReference type="InterPro" id="IPR029044">
    <property type="entry name" value="Nucleotide-diphossugar_trans"/>
</dbReference>
<dbReference type="PANTHER" id="PTHR43630">
    <property type="entry name" value="POLY-BETA-1,6-N-ACETYL-D-GLUCOSAMINE SYNTHASE"/>
    <property type="match status" value="1"/>
</dbReference>
<accession>I8YVP7</accession>
<protein>
    <recommendedName>
        <fullName evidence="2">Glycosyltransferase 2-like domain-containing protein</fullName>
    </recommendedName>
</protein>
<dbReference type="PANTHER" id="PTHR43630:SF2">
    <property type="entry name" value="GLYCOSYLTRANSFERASE"/>
    <property type="match status" value="1"/>
</dbReference>
<dbReference type="Gene3D" id="3.90.550.10">
    <property type="entry name" value="Spore Coat Polysaccharide Biosynthesis Protein SpsA, Chain A"/>
    <property type="match status" value="1"/>
</dbReference>
<dbReference type="SUPFAM" id="SSF53448">
    <property type="entry name" value="Nucleotide-diphospho-sugar transferases"/>
    <property type="match status" value="1"/>
</dbReference>
<evidence type="ECO:0000259" key="2">
    <source>
        <dbReference type="Pfam" id="PF00535"/>
    </source>
</evidence>
<dbReference type="InterPro" id="IPR001173">
    <property type="entry name" value="Glyco_trans_2-like"/>
</dbReference>
<reference evidence="3 4" key="1">
    <citation type="submission" date="2012-02" db="EMBL/GenBank/DDBJ databases">
        <title>The Genome Sequence of Bacteroides salyersiae CL02T12C01.</title>
        <authorList>
            <consortium name="The Broad Institute Genome Sequencing Platform"/>
            <person name="Earl A."/>
            <person name="Ward D."/>
            <person name="Feldgarden M."/>
            <person name="Gevers D."/>
            <person name="Zitomersky N.L."/>
            <person name="Coyne M.J."/>
            <person name="Comstock L.E."/>
            <person name="Young S.K."/>
            <person name="Zeng Q."/>
            <person name="Gargeya S."/>
            <person name="Fitzgerald M."/>
            <person name="Haas B."/>
            <person name="Abouelleil A."/>
            <person name="Alvarado L."/>
            <person name="Arachchi H.M."/>
            <person name="Berlin A."/>
            <person name="Chapman S.B."/>
            <person name="Gearin G."/>
            <person name="Goldberg J."/>
            <person name="Griggs A."/>
            <person name="Gujja S."/>
            <person name="Hansen M."/>
            <person name="Heiman D."/>
            <person name="Howarth C."/>
            <person name="Larimer J."/>
            <person name="Lui A."/>
            <person name="MacDonald P.J.P."/>
            <person name="McCowen C."/>
            <person name="Montmayeur A."/>
            <person name="Murphy C."/>
            <person name="Neiman D."/>
            <person name="Pearson M."/>
            <person name="Priest M."/>
            <person name="Roberts A."/>
            <person name="Saif S."/>
            <person name="Shea T."/>
            <person name="Sisk P."/>
            <person name="Stolte C."/>
            <person name="Sykes S."/>
            <person name="Wortman J."/>
            <person name="Nusbaum C."/>
            <person name="Birren B."/>
        </authorList>
    </citation>
    <scope>NUCLEOTIDE SEQUENCE [LARGE SCALE GENOMIC DNA]</scope>
    <source>
        <strain evidence="3 4">CL02T12C01</strain>
    </source>
</reference>